<evidence type="ECO:0000256" key="1">
    <source>
        <dbReference type="SAM" id="SignalP"/>
    </source>
</evidence>
<keyword evidence="1" id="KW-0732">Signal</keyword>
<dbReference type="EMBL" id="LT670817">
    <property type="protein sequence ID" value="SHH50052.1"/>
    <property type="molecule type" value="Genomic_DNA"/>
</dbReference>
<protein>
    <recommendedName>
        <fullName evidence="4">PXPV repeat-containing protein</fullName>
    </recommendedName>
</protein>
<reference evidence="2 3" key="1">
    <citation type="submission" date="2016-11" db="EMBL/GenBank/DDBJ databases">
        <authorList>
            <person name="Jaros S."/>
            <person name="Januszkiewicz K."/>
            <person name="Wedrychowicz H."/>
        </authorList>
    </citation>
    <scope>NUCLEOTIDE SEQUENCE [LARGE SCALE GENOMIC DNA]</scope>
    <source>
        <strain evidence="2 3">GAS138</strain>
    </source>
</reference>
<feature type="signal peptide" evidence="1">
    <location>
        <begin position="1"/>
        <end position="25"/>
    </location>
</feature>
<accession>A0A1M5TH22</accession>
<evidence type="ECO:0000313" key="3">
    <source>
        <dbReference type="Proteomes" id="UP000189796"/>
    </source>
</evidence>
<evidence type="ECO:0000313" key="2">
    <source>
        <dbReference type="EMBL" id="SHH50052.1"/>
    </source>
</evidence>
<dbReference type="Proteomes" id="UP000189796">
    <property type="component" value="Chromosome I"/>
</dbReference>
<organism evidence="2 3">
    <name type="scientific">Bradyrhizobium erythrophlei</name>
    <dbReference type="NCBI Taxonomy" id="1437360"/>
    <lineage>
        <taxon>Bacteria</taxon>
        <taxon>Pseudomonadati</taxon>
        <taxon>Pseudomonadota</taxon>
        <taxon>Alphaproteobacteria</taxon>
        <taxon>Hyphomicrobiales</taxon>
        <taxon>Nitrobacteraceae</taxon>
        <taxon>Bradyrhizobium</taxon>
    </lineage>
</organism>
<evidence type="ECO:0008006" key="4">
    <source>
        <dbReference type="Google" id="ProtNLM"/>
    </source>
</evidence>
<dbReference type="AlphaFoldDB" id="A0A1M5TH22"/>
<name>A0A1M5TH22_9BRAD</name>
<proteinExistence type="predicted"/>
<feature type="chain" id="PRO_5013313908" description="PXPV repeat-containing protein" evidence="1">
    <location>
        <begin position="26"/>
        <end position="95"/>
    </location>
</feature>
<sequence length="95" mass="10247">MVRAALFALVIGSAGSSAVALPALAPDHSISRPDPIVEVKIVCTEDGQCNRPPRRRPVARWVYGDGAFFGPGSYSGPGYYGSSGSHWRWFPFFGF</sequence>
<gene>
    <name evidence="2" type="ORF">SAMN05443248_5017</name>
</gene>